<dbReference type="RefSeq" id="WP_155716459.1">
    <property type="nucleotide sequence ID" value="NZ_VVIQ01000011.1"/>
</dbReference>
<name>A0A7C9HF09_9BACT</name>
<protein>
    <submittedName>
        <fullName evidence="1">Uncharacterized protein</fullName>
    </submittedName>
</protein>
<keyword evidence="2" id="KW-1185">Reference proteome</keyword>
<dbReference type="InterPro" id="IPR027417">
    <property type="entry name" value="P-loop_NTPase"/>
</dbReference>
<comment type="caution">
    <text evidence="1">The sequence shown here is derived from an EMBL/GenBank/DDBJ whole genome shotgun (WGS) entry which is preliminary data.</text>
</comment>
<dbReference type="EMBL" id="VVIQ01000011">
    <property type="protein sequence ID" value="MUL28585.1"/>
    <property type="molecule type" value="Genomic_DNA"/>
</dbReference>
<proteinExistence type="predicted"/>
<dbReference type="Pfam" id="PF13289">
    <property type="entry name" value="SIR2_2"/>
    <property type="match status" value="1"/>
</dbReference>
<dbReference type="Proteomes" id="UP000482295">
    <property type="component" value="Unassembled WGS sequence"/>
</dbReference>
<dbReference type="AlphaFoldDB" id="A0A7C9HF09"/>
<dbReference type="SUPFAM" id="SSF52540">
    <property type="entry name" value="P-loop containing nucleoside triphosphate hydrolases"/>
    <property type="match status" value="1"/>
</dbReference>
<gene>
    <name evidence="1" type="ORF">F0475_09810</name>
</gene>
<evidence type="ECO:0000313" key="1">
    <source>
        <dbReference type="EMBL" id="MUL28585.1"/>
    </source>
</evidence>
<accession>A0A7C9HF09</accession>
<sequence>MTNSEIINKIFEGNCMLFLGSGFSFGATNNNPKDSTFKGASTLAHMLLEDAGYSSKTDDLRKASSAYLRKKTPEDLIALLKQEFCATSISPSHDYIGSLNWFRIYTTNYDNIIELAYNKAQKRLMPKTLSSTHLGTEDYRYCCIHLNGFIDSLSYDKLDNEFKLTSASYLTEDFTKSEWFDIFKSDVMACEALIFIGFSMDYDIDLARILASGITKDKTLFVVRPDEDELNVSSLSDFGNVLNSGLDGFVKMVKESQSNYVPSATKLFTPISFLRSDINRDVPSIRDIDFYQLILNGYIDKHLAFHSLVNNSSYPYLIYRNKLQECIDAIKNGSNSILIESALGNGKSIFLNELELLLVKEGKEVFVYDKYTSRVTWEITQICERFSNAIVIFDDYHSSRDQVKSLRNYSKQICIITSERKSLHEVIFDEIEDVLGESYKVVNIDKLSDNEIQALDALLDKYSLWTDLSASTNRQSYIKNTCGSELCRVILSRISSPNLTSRIKETIASISRNKSFEEAFKFLMVAECFHIRFTIMDIATWVGAELFNKPSFRQNQTIKEFIDIEATDIKFKSSIVAKYILTTLYSPKDVIDILIQLVKRLDILSKNSSPNRIRLITFVNFTTIQSCLNIKDNAWKTEIYRFYEVVKDCTFCKTNIDFWLQYAIARLYNRDYVISKTLFDKCYSLANANCNYRTYKIDNHYCRFLLENEIEFGSVGTCMEAFRHAHEILSNTHPGDEKKHYPFKVAGLYKKFYETFKDKLSKKECTDFKQSCLDMLEKCQLYLNSDDCTNARIVRDTQSKLEMIIAD</sequence>
<reference evidence="1 2" key="1">
    <citation type="submission" date="2019-09" db="EMBL/GenBank/DDBJ databases">
        <title>Prevotella A2879 sp. nov., isolated from an abscess of a patient.</title>
        <authorList>
            <person name="Buhl M."/>
            <person name="Oberhettinger P."/>
        </authorList>
    </citation>
    <scope>NUCLEOTIDE SEQUENCE [LARGE SCALE GENOMIC DNA]</scope>
    <source>
        <strain evidence="1 2">A2879</strain>
    </source>
</reference>
<organism evidence="1 2">
    <name type="scientific">Prevotella vespertina</name>
    <dbReference type="NCBI Taxonomy" id="2608404"/>
    <lineage>
        <taxon>Bacteria</taxon>
        <taxon>Pseudomonadati</taxon>
        <taxon>Bacteroidota</taxon>
        <taxon>Bacteroidia</taxon>
        <taxon>Bacteroidales</taxon>
        <taxon>Prevotellaceae</taxon>
        <taxon>Prevotella</taxon>
    </lineage>
</organism>
<evidence type="ECO:0000313" key="2">
    <source>
        <dbReference type="Proteomes" id="UP000482295"/>
    </source>
</evidence>